<dbReference type="AlphaFoldDB" id="A0AAD5YER0"/>
<feature type="domain" description="F-box" evidence="2">
    <location>
        <begin position="10"/>
        <end position="46"/>
    </location>
</feature>
<evidence type="ECO:0000313" key="3">
    <source>
        <dbReference type="EMBL" id="KAJ3481483.1"/>
    </source>
</evidence>
<gene>
    <name evidence="3" type="ORF">NLI96_g7634</name>
</gene>
<feature type="chain" id="PRO_5042169677" description="F-box domain-containing protein" evidence="1">
    <location>
        <begin position="19"/>
        <end position="464"/>
    </location>
</feature>
<dbReference type="SUPFAM" id="SSF81383">
    <property type="entry name" value="F-box domain"/>
    <property type="match status" value="1"/>
</dbReference>
<dbReference type="EMBL" id="JANAWD010000319">
    <property type="protein sequence ID" value="KAJ3481483.1"/>
    <property type="molecule type" value="Genomic_DNA"/>
</dbReference>
<reference evidence="3" key="1">
    <citation type="submission" date="2022-07" db="EMBL/GenBank/DDBJ databases">
        <title>Genome Sequence of Physisporinus lineatus.</title>
        <authorList>
            <person name="Buettner E."/>
        </authorList>
    </citation>
    <scope>NUCLEOTIDE SEQUENCE</scope>
    <source>
        <strain evidence="3">VT162</strain>
    </source>
</reference>
<name>A0AAD5YER0_9APHY</name>
<feature type="signal peptide" evidence="1">
    <location>
        <begin position="1"/>
        <end position="18"/>
    </location>
</feature>
<dbReference type="Pfam" id="PF00646">
    <property type="entry name" value="F-box"/>
    <property type="match status" value="1"/>
</dbReference>
<dbReference type="Proteomes" id="UP001212997">
    <property type="component" value="Unassembled WGS sequence"/>
</dbReference>
<comment type="caution">
    <text evidence="3">The sequence shown here is derived from an EMBL/GenBank/DDBJ whole genome shotgun (WGS) entry which is preliminary data.</text>
</comment>
<protein>
    <recommendedName>
        <fullName evidence="2">F-box domain-containing protein</fullName>
    </recommendedName>
</protein>
<evidence type="ECO:0000256" key="1">
    <source>
        <dbReference type="SAM" id="SignalP"/>
    </source>
</evidence>
<evidence type="ECO:0000313" key="4">
    <source>
        <dbReference type="Proteomes" id="UP001212997"/>
    </source>
</evidence>
<keyword evidence="4" id="KW-1185">Reference proteome</keyword>
<keyword evidence="1" id="KW-0732">Signal</keyword>
<organism evidence="3 4">
    <name type="scientific">Meripilus lineatus</name>
    <dbReference type="NCBI Taxonomy" id="2056292"/>
    <lineage>
        <taxon>Eukaryota</taxon>
        <taxon>Fungi</taxon>
        <taxon>Dikarya</taxon>
        <taxon>Basidiomycota</taxon>
        <taxon>Agaricomycotina</taxon>
        <taxon>Agaricomycetes</taxon>
        <taxon>Polyporales</taxon>
        <taxon>Meripilaceae</taxon>
        <taxon>Meripilus</taxon>
    </lineage>
</organism>
<dbReference type="InterPro" id="IPR001810">
    <property type="entry name" value="F-box_dom"/>
</dbReference>
<dbReference type="InterPro" id="IPR036047">
    <property type="entry name" value="F-box-like_dom_sf"/>
</dbReference>
<proteinExistence type="predicted"/>
<sequence>MLLSFVTLLDDVLLHLFAILPLSDVLHVRQTCKRMHILTKLRTVWCDKFLLEVLSKNLPIPGDLLPFEELSGDDLEWRTRQALLLDRGWRVRTLNDPVSLTLSPPKEGATQVILLPGGHGAVTVHPHSALLWLIEPTGKSKYSVKQSAEWNFPVAGCQVVRDSAYSDHIAIGWMEGPAARVVVLSVGPGHPFQLLGQSKAVNGTLIGLHDNFVLMNVVESTGDVGTKGIALIDWKSNDGGVAILESRPEFAKYLGFTFYESHIIVLWEAHLGIFPMPSSIPAQSTTLVKPSQIYALAHHVQSPVGFSLCRPRQLPGTPYPGSSSEDNGYSCISVIAGCNERIWGVSNNITRSILFPVDKDRTMFRLAKIPTQVEEECSAMSIGSSGRGVWMENGNVRQCTPREILGSGTQFKTVDFDDYGKPLWRISRSRSEGSCLDFDDGLGRIATVSGNDIEIVDLVGVEKV</sequence>
<evidence type="ECO:0000259" key="2">
    <source>
        <dbReference type="Pfam" id="PF00646"/>
    </source>
</evidence>
<accession>A0AAD5YER0</accession>